<dbReference type="OrthoDB" id="2020852at2759"/>
<evidence type="ECO:0000313" key="3">
    <source>
        <dbReference type="EMBL" id="KAA6356861.1"/>
    </source>
</evidence>
<evidence type="ECO:0000313" key="4">
    <source>
        <dbReference type="Proteomes" id="UP000324800"/>
    </source>
</evidence>
<feature type="compositionally biased region" description="Polar residues" evidence="2">
    <location>
        <begin position="13"/>
        <end position="22"/>
    </location>
</feature>
<evidence type="ECO:0000256" key="1">
    <source>
        <dbReference type="SAM" id="Coils"/>
    </source>
</evidence>
<accession>A0A5J4TH22</accession>
<dbReference type="AlphaFoldDB" id="A0A5J4TH22"/>
<protein>
    <submittedName>
        <fullName evidence="3">Uncharacterized protein</fullName>
    </submittedName>
</protein>
<comment type="caution">
    <text evidence="3">The sequence shown here is derived from an EMBL/GenBank/DDBJ whole genome shotgun (WGS) entry which is preliminary data.</text>
</comment>
<gene>
    <name evidence="3" type="ORF">EZS28_047612</name>
</gene>
<feature type="region of interest" description="Disordered" evidence="2">
    <location>
        <begin position="1"/>
        <end position="23"/>
    </location>
</feature>
<keyword evidence="1" id="KW-0175">Coiled coil</keyword>
<feature type="coiled-coil region" evidence="1">
    <location>
        <begin position="23"/>
        <end position="116"/>
    </location>
</feature>
<name>A0A5J4TH22_9EUKA</name>
<dbReference type="EMBL" id="SNRW01032291">
    <property type="protein sequence ID" value="KAA6356861.1"/>
    <property type="molecule type" value="Genomic_DNA"/>
</dbReference>
<sequence length="150" mass="17762">MSNNSGDGPENTVRGNETSRNQAAFIESRAMQEQNRLLKLENETLLREKNEIEQKCNKEVIILRAQLRDEKEKCENAENNTQIAEEKLQKEKQEKRELIQDKKNQKQLEMKLIESEKLKLISDQNLDYMTQEKKEAIERADGRWIIKQFI</sequence>
<dbReference type="Proteomes" id="UP000324800">
    <property type="component" value="Unassembled WGS sequence"/>
</dbReference>
<evidence type="ECO:0000256" key="2">
    <source>
        <dbReference type="SAM" id="MobiDB-lite"/>
    </source>
</evidence>
<reference evidence="3 4" key="1">
    <citation type="submission" date="2019-03" db="EMBL/GenBank/DDBJ databases">
        <title>Single cell metagenomics reveals metabolic interactions within the superorganism composed of flagellate Streblomastix strix and complex community of Bacteroidetes bacteria on its surface.</title>
        <authorList>
            <person name="Treitli S.C."/>
            <person name="Kolisko M."/>
            <person name="Husnik F."/>
            <person name="Keeling P."/>
            <person name="Hampl V."/>
        </authorList>
    </citation>
    <scope>NUCLEOTIDE SEQUENCE [LARGE SCALE GENOMIC DNA]</scope>
    <source>
        <strain evidence="3">ST1C</strain>
    </source>
</reference>
<proteinExistence type="predicted"/>
<organism evidence="3 4">
    <name type="scientific">Streblomastix strix</name>
    <dbReference type="NCBI Taxonomy" id="222440"/>
    <lineage>
        <taxon>Eukaryota</taxon>
        <taxon>Metamonada</taxon>
        <taxon>Preaxostyla</taxon>
        <taxon>Oxymonadida</taxon>
        <taxon>Streblomastigidae</taxon>
        <taxon>Streblomastix</taxon>
    </lineage>
</organism>